<gene>
    <name evidence="2" type="ORF">HPO_15968</name>
</gene>
<dbReference type="GO" id="GO:0004519">
    <property type="term" value="F:endonuclease activity"/>
    <property type="evidence" value="ECO:0007669"/>
    <property type="project" value="UniProtKB-KW"/>
</dbReference>
<dbReference type="eggNOG" id="COG4748">
    <property type="taxonomic scope" value="Bacteria"/>
</dbReference>
<protein>
    <submittedName>
        <fullName evidence="2">Restriction endonuclease or methylase</fullName>
    </submittedName>
</protein>
<reference evidence="2 3" key="1">
    <citation type="journal article" date="2014" name="Antonie Van Leeuwenhoek">
        <title>Hyphomonas beringensis sp. nov. and Hyphomonas chukchiensis sp. nov., isolated from surface seawater of the Bering Sea and Chukchi Sea.</title>
        <authorList>
            <person name="Li C."/>
            <person name="Lai Q."/>
            <person name="Li G."/>
            <person name="Dong C."/>
            <person name="Wang J."/>
            <person name="Liao Y."/>
            <person name="Shao Z."/>
        </authorList>
    </citation>
    <scope>NUCLEOTIDE SEQUENCE [LARGE SCALE GENOMIC DNA]</scope>
    <source>
        <strain evidence="2 3">PS728</strain>
    </source>
</reference>
<proteinExistence type="predicted"/>
<dbReference type="InterPro" id="IPR029464">
    <property type="entry name" value="HSDR_N"/>
</dbReference>
<sequence>MLLTEEAMKTAIILKMLSALEYDVFDPSEVIPEFTADVGIKKGEKVDYAIRVGGRISILIECKAPNAPLDLKHASQLYRYFSVTDAKFAVLTNGYDWEFYTDLDEPNRMDRRPFLTFNLTDIDTTSASELSRFRKSVYDVGAILSTARRLKYISALKTRLKEEFDNPSDEFVAFFGRQIYDGMFTANVRQEFAPLVKRSVSEVIRDRVNARLKSALLQNTTEAPEEDIDLEEKSEIETTEDEWDGFRIAVAIAARVIDPSRVVIRDQRSYCGVLVDNNNRRPLLRMYFNSPTTRYLGLFDGEVEEKVAVKAPVDLYRYADRICATAEKYKSAT</sequence>
<dbReference type="GO" id="GO:0008168">
    <property type="term" value="F:methyltransferase activity"/>
    <property type="evidence" value="ECO:0007669"/>
    <property type="project" value="UniProtKB-KW"/>
</dbReference>
<keyword evidence="2" id="KW-0540">Nuclease</keyword>
<dbReference type="STRING" id="1280954.HPO_15968"/>
<evidence type="ECO:0000313" key="2">
    <source>
        <dbReference type="EMBL" id="KCZ97214.1"/>
    </source>
</evidence>
<keyword evidence="2" id="KW-0255">Endonuclease</keyword>
<dbReference type="GO" id="GO:0032259">
    <property type="term" value="P:methylation"/>
    <property type="evidence" value="ECO:0007669"/>
    <property type="project" value="UniProtKB-KW"/>
</dbReference>
<evidence type="ECO:0000259" key="1">
    <source>
        <dbReference type="Pfam" id="PF13588"/>
    </source>
</evidence>
<keyword evidence="2" id="KW-0489">Methyltransferase</keyword>
<keyword evidence="3" id="KW-1185">Reference proteome</keyword>
<dbReference type="Pfam" id="PF13588">
    <property type="entry name" value="HSDR_N_2"/>
    <property type="match status" value="1"/>
</dbReference>
<name>A0A062V5G3_9PROT</name>
<accession>A0A062V5G3</accession>
<dbReference type="PIRSF" id="PIRSF035009">
    <property type="entry name" value="UCP035009_HSDR_N"/>
    <property type="match status" value="1"/>
</dbReference>
<comment type="caution">
    <text evidence="2">The sequence shown here is derived from an EMBL/GenBank/DDBJ whole genome shotgun (WGS) entry which is preliminary data.</text>
</comment>
<keyword evidence="2" id="KW-0378">Hydrolase</keyword>
<keyword evidence="2" id="KW-0808">Transferase</keyword>
<dbReference type="InterPro" id="IPR017035">
    <property type="entry name" value="UCP035009_HsdR_All3000-type"/>
</dbReference>
<dbReference type="EMBL" id="ARYM01000023">
    <property type="protein sequence ID" value="KCZ97214.1"/>
    <property type="molecule type" value="Genomic_DNA"/>
</dbReference>
<feature type="domain" description="Type I restriction enzyme R protein N-terminal" evidence="1">
    <location>
        <begin position="26"/>
        <end position="101"/>
    </location>
</feature>
<dbReference type="PATRIC" id="fig|1280954.3.peg.3223"/>
<dbReference type="Proteomes" id="UP000027100">
    <property type="component" value="Unassembled WGS sequence"/>
</dbReference>
<evidence type="ECO:0000313" key="3">
    <source>
        <dbReference type="Proteomes" id="UP000027100"/>
    </source>
</evidence>
<organism evidence="2 3">
    <name type="scientific">Hyphomonas polymorpha PS728</name>
    <dbReference type="NCBI Taxonomy" id="1280954"/>
    <lineage>
        <taxon>Bacteria</taxon>
        <taxon>Pseudomonadati</taxon>
        <taxon>Pseudomonadota</taxon>
        <taxon>Alphaproteobacteria</taxon>
        <taxon>Hyphomonadales</taxon>
        <taxon>Hyphomonadaceae</taxon>
        <taxon>Hyphomonas</taxon>
    </lineage>
</organism>
<dbReference type="AlphaFoldDB" id="A0A062V5G3"/>